<evidence type="ECO:0000313" key="3">
    <source>
        <dbReference type="EMBL" id="MDN4174975.1"/>
    </source>
</evidence>
<feature type="region of interest" description="Disordered" evidence="1">
    <location>
        <begin position="24"/>
        <end position="66"/>
    </location>
</feature>
<sequence>MTRLRTALLAPLVLTGALLAGCGDDGGTTATDPAAGSEAPAPTSSDSSATPSASPAPEGPDCASVWVTGETMPGGYRGCVEDGRLVKPDGRYCEFGKPLITFDDRWWSVPGGRIGEAEGPLRRDRAYRDALRSCGG</sequence>
<dbReference type="RefSeq" id="WP_300954078.1">
    <property type="nucleotide sequence ID" value="NZ_JAUHJQ010000009.1"/>
</dbReference>
<reference evidence="3" key="1">
    <citation type="submission" date="2023-06" db="EMBL/GenBank/DDBJ databases">
        <title>Draft genome sequence of Nocardioides sp. SOB77.</title>
        <authorList>
            <person name="Zhang G."/>
        </authorList>
    </citation>
    <scope>NUCLEOTIDE SEQUENCE</scope>
    <source>
        <strain evidence="3">SOB77</strain>
    </source>
</reference>
<proteinExistence type="predicted"/>
<dbReference type="PROSITE" id="PS51257">
    <property type="entry name" value="PROKAR_LIPOPROTEIN"/>
    <property type="match status" value="1"/>
</dbReference>
<evidence type="ECO:0000256" key="2">
    <source>
        <dbReference type="SAM" id="SignalP"/>
    </source>
</evidence>
<comment type="caution">
    <text evidence="3">The sequence shown here is derived from an EMBL/GenBank/DDBJ whole genome shotgun (WGS) entry which is preliminary data.</text>
</comment>
<name>A0ABT8FKJ5_9ACTN</name>
<feature type="signal peptide" evidence="2">
    <location>
        <begin position="1"/>
        <end position="20"/>
    </location>
</feature>
<evidence type="ECO:0000256" key="1">
    <source>
        <dbReference type="SAM" id="MobiDB-lite"/>
    </source>
</evidence>
<feature type="compositionally biased region" description="Low complexity" evidence="1">
    <location>
        <begin position="24"/>
        <end position="56"/>
    </location>
</feature>
<accession>A0ABT8FKJ5</accession>
<organism evidence="3 4">
    <name type="scientific">Nocardioides oceani</name>
    <dbReference type="NCBI Taxonomy" id="3058369"/>
    <lineage>
        <taxon>Bacteria</taxon>
        <taxon>Bacillati</taxon>
        <taxon>Actinomycetota</taxon>
        <taxon>Actinomycetes</taxon>
        <taxon>Propionibacteriales</taxon>
        <taxon>Nocardioidaceae</taxon>
        <taxon>Nocardioides</taxon>
    </lineage>
</organism>
<feature type="chain" id="PRO_5046587889" evidence="2">
    <location>
        <begin position="21"/>
        <end position="136"/>
    </location>
</feature>
<keyword evidence="4" id="KW-1185">Reference proteome</keyword>
<protein>
    <submittedName>
        <fullName evidence="3">Uncharacterized protein</fullName>
    </submittedName>
</protein>
<evidence type="ECO:0000313" key="4">
    <source>
        <dbReference type="Proteomes" id="UP001168620"/>
    </source>
</evidence>
<gene>
    <name evidence="3" type="ORF">QWY28_18575</name>
</gene>
<dbReference type="EMBL" id="JAUHJQ010000009">
    <property type="protein sequence ID" value="MDN4174975.1"/>
    <property type="molecule type" value="Genomic_DNA"/>
</dbReference>
<dbReference type="Proteomes" id="UP001168620">
    <property type="component" value="Unassembled WGS sequence"/>
</dbReference>
<keyword evidence="2" id="KW-0732">Signal</keyword>